<dbReference type="PATRIC" id="fig|396597.7.peg.5913"/>
<dbReference type="AlphaFoldDB" id="B1T378"/>
<evidence type="ECO:0000313" key="2">
    <source>
        <dbReference type="Proteomes" id="UP000004814"/>
    </source>
</evidence>
<sequence>MSEFELNRDYLKTLMDETVPKQQAVADDEYASRLAKLRIQKTRPCIILLSRPRNYTTTGIGSPPPRPQQLV</sequence>
<dbReference type="EMBL" id="ABLK01000055">
    <property type="protein sequence ID" value="EDT41976.1"/>
    <property type="molecule type" value="Genomic_DNA"/>
</dbReference>
<organism evidence="1 2">
    <name type="scientific">Burkholderia ambifaria MEX-5</name>
    <dbReference type="NCBI Taxonomy" id="396597"/>
    <lineage>
        <taxon>Bacteria</taxon>
        <taxon>Pseudomonadati</taxon>
        <taxon>Pseudomonadota</taxon>
        <taxon>Betaproteobacteria</taxon>
        <taxon>Burkholderiales</taxon>
        <taxon>Burkholderiaceae</taxon>
        <taxon>Burkholderia</taxon>
        <taxon>Burkholderia cepacia complex</taxon>
    </lineage>
</organism>
<gene>
    <name evidence="1" type="ORF">BamMEX5DRAFT_2244</name>
</gene>
<accession>B1T378</accession>
<protein>
    <submittedName>
        <fullName evidence="1">Uncharacterized protein</fullName>
    </submittedName>
</protein>
<comment type="caution">
    <text evidence="1">The sequence shown here is derived from an EMBL/GenBank/DDBJ whole genome shotgun (WGS) entry which is preliminary data.</text>
</comment>
<proteinExistence type="predicted"/>
<dbReference type="Proteomes" id="UP000004814">
    <property type="component" value="Unassembled WGS sequence"/>
</dbReference>
<reference evidence="1 2" key="1">
    <citation type="submission" date="2008-03" db="EMBL/GenBank/DDBJ databases">
        <title>Sequencing of the draft genome and assembly of Burkholderia ambifaria MEX-5.</title>
        <authorList>
            <consortium name="US DOE Joint Genome Institute (JGI-PGF)"/>
            <person name="Copeland A."/>
            <person name="Lucas S."/>
            <person name="Lapidus A."/>
            <person name="Glavina del Rio T."/>
            <person name="Dalin E."/>
            <person name="Tice H."/>
            <person name="Bruce D."/>
            <person name="Goodwin L."/>
            <person name="Pitluck S."/>
            <person name="Larimer F."/>
            <person name="Land M.L."/>
            <person name="Hauser L."/>
            <person name="Tiedje J."/>
            <person name="Richardson P."/>
        </authorList>
    </citation>
    <scope>NUCLEOTIDE SEQUENCE [LARGE SCALE GENOMIC DNA]</scope>
    <source>
        <strain evidence="1 2">MEX-5</strain>
    </source>
</reference>
<name>B1T378_9BURK</name>
<dbReference type="RefSeq" id="WP_006758195.1">
    <property type="nucleotide sequence ID" value="NZ_ABLK01000055.1"/>
</dbReference>
<evidence type="ECO:0000313" key="1">
    <source>
        <dbReference type="EMBL" id="EDT41976.1"/>
    </source>
</evidence>